<dbReference type="Proteomes" id="UP000275078">
    <property type="component" value="Unassembled WGS sequence"/>
</dbReference>
<protein>
    <submittedName>
        <fullName evidence="2">Uncharacterized protein</fullName>
    </submittedName>
</protein>
<feature type="transmembrane region" description="Helical" evidence="1">
    <location>
        <begin position="7"/>
        <end position="31"/>
    </location>
</feature>
<reference evidence="2 3" key="1">
    <citation type="journal article" date="2018" name="Nat. Ecol. Evol.">
        <title>Pezizomycetes genomes reveal the molecular basis of ectomycorrhizal truffle lifestyle.</title>
        <authorList>
            <person name="Murat C."/>
            <person name="Payen T."/>
            <person name="Noel B."/>
            <person name="Kuo A."/>
            <person name="Morin E."/>
            <person name="Chen J."/>
            <person name="Kohler A."/>
            <person name="Krizsan K."/>
            <person name="Balestrini R."/>
            <person name="Da Silva C."/>
            <person name="Montanini B."/>
            <person name="Hainaut M."/>
            <person name="Levati E."/>
            <person name="Barry K.W."/>
            <person name="Belfiori B."/>
            <person name="Cichocki N."/>
            <person name="Clum A."/>
            <person name="Dockter R.B."/>
            <person name="Fauchery L."/>
            <person name="Guy J."/>
            <person name="Iotti M."/>
            <person name="Le Tacon F."/>
            <person name="Lindquist E.A."/>
            <person name="Lipzen A."/>
            <person name="Malagnac F."/>
            <person name="Mello A."/>
            <person name="Molinier V."/>
            <person name="Miyauchi S."/>
            <person name="Poulain J."/>
            <person name="Riccioni C."/>
            <person name="Rubini A."/>
            <person name="Sitrit Y."/>
            <person name="Splivallo R."/>
            <person name="Traeger S."/>
            <person name="Wang M."/>
            <person name="Zifcakova L."/>
            <person name="Wipf D."/>
            <person name="Zambonelli A."/>
            <person name="Paolocci F."/>
            <person name="Nowrousian M."/>
            <person name="Ottonello S."/>
            <person name="Baldrian P."/>
            <person name="Spatafora J.W."/>
            <person name="Henrissat B."/>
            <person name="Nagy L.G."/>
            <person name="Aury J.M."/>
            <person name="Wincker P."/>
            <person name="Grigoriev I.V."/>
            <person name="Bonfante P."/>
            <person name="Martin F.M."/>
        </authorList>
    </citation>
    <scope>NUCLEOTIDE SEQUENCE [LARGE SCALE GENOMIC DNA]</scope>
    <source>
        <strain evidence="2 3">RN42</strain>
    </source>
</reference>
<organism evidence="2 3">
    <name type="scientific">Ascobolus immersus RN42</name>
    <dbReference type="NCBI Taxonomy" id="1160509"/>
    <lineage>
        <taxon>Eukaryota</taxon>
        <taxon>Fungi</taxon>
        <taxon>Dikarya</taxon>
        <taxon>Ascomycota</taxon>
        <taxon>Pezizomycotina</taxon>
        <taxon>Pezizomycetes</taxon>
        <taxon>Pezizales</taxon>
        <taxon>Ascobolaceae</taxon>
        <taxon>Ascobolus</taxon>
    </lineage>
</organism>
<keyword evidence="3" id="KW-1185">Reference proteome</keyword>
<proteinExistence type="predicted"/>
<evidence type="ECO:0000313" key="3">
    <source>
        <dbReference type="Proteomes" id="UP000275078"/>
    </source>
</evidence>
<evidence type="ECO:0000313" key="2">
    <source>
        <dbReference type="EMBL" id="RPA76821.1"/>
    </source>
</evidence>
<sequence length="122" mass="13695">MGLGRRYLPVLHCFAFLSMSSGFGLFSFVWVGFVVSKPCFFLSLLDMHPSVSWSMCLVEVLSLGFTLFLSTSVTKFLFLFFFLVFVSFSSFSSSLSTWHGTSPFPLYYVCSVSTANTHSLRS</sequence>
<name>A0A3N4HXZ7_ASCIM</name>
<feature type="transmembrane region" description="Helical" evidence="1">
    <location>
        <begin position="76"/>
        <end position="98"/>
    </location>
</feature>
<feature type="transmembrane region" description="Helical" evidence="1">
    <location>
        <begin position="51"/>
        <end position="69"/>
    </location>
</feature>
<keyword evidence="1" id="KW-0472">Membrane</keyword>
<accession>A0A3N4HXZ7</accession>
<dbReference type="AlphaFoldDB" id="A0A3N4HXZ7"/>
<gene>
    <name evidence="2" type="ORF">BJ508DRAFT_181069</name>
</gene>
<dbReference type="EMBL" id="ML119737">
    <property type="protein sequence ID" value="RPA76821.1"/>
    <property type="molecule type" value="Genomic_DNA"/>
</dbReference>
<keyword evidence="1" id="KW-0812">Transmembrane</keyword>
<keyword evidence="1" id="KW-1133">Transmembrane helix</keyword>
<evidence type="ECO:0000256" key="1">
    <source>
        <dbReference type="SAM" id="Phobius"/>
    </source>
</evidence>